<reference evidence="3" key="1">
    <citation type="journal article" date="2015" name="Proc. Natl. Acad. Sci. U.S.A.">
        <title>Genome sequence of the Asian Tiger mosquito, Aedes albopictus, reveals insights into its biology, genetics, and evolution.</title>
        <authorList>
            <person name="Chen X.G."/>
            <person name="Jiang X."/>
            <person name="Gu J."/>
            <person name="Xu M."/>
            <person name="Wu Y."/>
            <person name="Deng Y."/>
            <person name="Zhang C."/>
            <person name="Bonizzoni M."/>
            <person name="Dermauw W."/>
            <person name="Vontas J."/>
            <person name="Armbruster P."/>
            <person name="Huang X."/>
            <person name="Yang Y."/>
            <person name="Zhang H."/>
            <person name="He W."/>
            <person name="Peng H."/>
            <person name="Liu Y."/>
            <person name="Wu K."/>
            <person name="Chen J."/>
            <person name="Lirakis M."/>
            <person name="Topalis P."/>
            <person name="Van Leeuwen T."/>
            <person name="Hall A.B."/>
            <person name="Jiang X."/>
            <person name="Thorpe C."/>
            <person name="Mueller R.L."/>
            <person name="Sun C."/>
            <person name="Waterhouse R.M."/>
            <person name="Yan G."/>
            <person name="Tu Z.J."/>
            <person name="Fang X."/>
            <person name="James A.A."/>
        </authorList>
    </citation>
    <scope>NUCLEOTIDE SEQUENCE [LARGE SCALE GENOMIC DNA]</scope>
    <source>
        <strain evidence="3">Foshan</strain>
    </source>
</reference>
<evidence type="ECO:0000256" key="1">
    <source>
        <dbReference type="SAM" id="MobiDB-lite"/>
    </source>
</evidence>
<name>A0ABM1Y0C0_AEDAL</name>
<dbReference type="EnsemblMetazoa" id="AALFPA23_004497.R5509">
    <property type="protein sequence ID" value="AALFPA23_004497.P5509"/>
    <property type="gene ID" value="AALFPA23_004497"/>
</dbReference>
<evidence type="ECO:0008006" key="4">
    <source>
        <dbReference type="Google" id="ProtNLM"/>
    </source>
</evidence>
<evidence type="ECO:0000313" key="3">
    <source>
        <dbReference type="Proteomes" id="UP000069940"/>
    </source>
</evidence>
<organism evidence="2 3">
    <name type="scientific">Aedes albopictus</name>
    <name type="common">Asian tiger mosquito</name>
    <name type="synonym">Stegomyia albopicta</name>
    <dbReference type="NCBI Taxonomy" id="7160"/>
    <lineage>
        <taxon>Eukaryota</taxon>
        <taxon>Metazoa</taxon>
        <taxon>Ecdysozoa</taxon>
        <taxon>Arthropoda</taxon>
        <taxon>Hexapoda</taxon>
        <taxon>Insecta</taxon>
        <taxon>Pterygota</taxon>
        <taxon>Neoptera</taxon>
        <taxon>Endopterygota</taxon>
        <taxon>Diptera</taxon>
        <taxon>Nematocera</taxon>
        <taxon>Culicoidea</taxon>
        <taxon>Culicidae</taxon>
        <taxon>Culicinae</taxon>
        <taxon>Aedini</taxon>
        <taxon>Aedes</taxon>
        <taxon>Stegomyia</taxon>
    </lineage>
</organism>
<protein>
    <recommendedName>
        <fullName evidence="4">Secreted protein</fullName>
    </recommendedName>
</protein>
<proteinExistence type="predicted"/>
<feature type="compositionally biased region" description="Pro residues" evidence="1">
    <location>
        <begin position="218"/>
        <end position="240"/>
    </location>
</feature>
<dbReference type="RefSeq" id="XP_062705279.1">
    <property type="nucleotide sequence ID" value="XM_062849295.1"/>
</dbReference>
<feature type="region of interest" description="Disordered" evidence="1">
    <location>
        <begin position="215"/>
        <end position="288"/>
    </location>
</feature>
<keyword evidence="3" id="KW-1185">Reference proteome</keyword>
<evidence type="ECO:0000313" key="2">
    <source>
        <dbReference type="EnsemblMetazoa" id="AALFPA23_004497.P5509"/>
    </source>
</evidence>
<feature type="region of interest" description="Disordered" evidence="1">
    <location>
        <begin position="149"/>
        <end position="176"/>
    </location>
</feature>
<dbReference type="GeneID" id="134287459"/>
<reference evidence="2" key="2">
    <citation type="submission" date="2025-05" db="UniProtKB">
        <authorList>
            <consortium name="EnsemblMetazoa"/>
        </authorList>
    </citation>
    <scope>IDENTIFICATION</scope>
    <source>
        <strain evidence="2">Foshan</strain>
    </source>
</reference>
<sequence>MIKTMSYIRSTRSSVDSNVRTVSNRTMNRGRQLALIIVCLGSSCLAARNDHWRNLDEQSDLLENLESLKEAQEALLKLSIYSATKGRQYSDDSNLTINMSKEKFENMVSKINSEVSLLRNQALILSQAYKDLMVKHKLSLKKIDTLQVNKPATVPEKSPNPDGTNPPPGTISNSVQLPKPVPECNCNCIQQPSGPYVIGNKYYYYNVFATEDNLSNLPRPPWKPQPPSPSAPAYHQPPPAHHLNQRPSRPDWDDPDALPSHKLRPGATPSKFSLLQDHTEPNTTPSWKKKYFDQHDLEAVEKLFSDSEAQALTEQWARKNERRKASKMGPFDH</sequence>
<accession>A0ABM1Y0C0</accession>
<dbReference type="Proteomes" id="UP000069940">
    <property type="component" value="Unassembled WGS sequence"/>
</dbReference>